<name>A0A848KGI6_9NOCA</name>
<dbReference type="PANTHER" id="PTHR33371">
    <property type="entry name" value="INTERMEMBRANE PHOSPHOLIPID TRANSPORT SYSTEM BINDING PROTEIN MLAD-RELATED"/>
    <property type="match status" value="1"/>
</dbReference>
<dbReference type="GO" id="GO:0005576">
    <property type="term" value="C:extracellular region"/>
    <property type="evidence" value="ECO:0007669"/>
    <property type="project" value="TreeGrafter"/>
</dbReference>
<dbReference type="InterPro" id="IPR003399">
    <property type="entry name" value="Mce/MlaD"/>
</dbReference>
<feature type="domain" description="Mce/MlaD" evidence="1">
    <location>
        <begin position="39"/>
        <end position="113"/>
    </location>
</feature>
<dbReference type="RefSeq" id="WP_169591257.1">
    <property type="nucleotide sequence ID" value="NZ_VCQU01000009.1"/>
</dbReference>
<evidence type="ECO:0000313" key="3">
    <source>
        <dbReference type="Proteomes" id="UP000535543"/>
    </source>
</evidence>
<evidence type="ECO:0000259" key="1">
    <source>
        <dbReference type="Pfam" id="PF02470"/>
    </source>
</evidence>
<keyword evidence="3" id="KW-1185">Reference proteome</keyword>
<gene>
    <name evidence="2" type="ORF">FGL95_22865</name>
</gene>
<dbReference type="Proteomes" id="UP000535543">
    <property type="component" value="Unassembled WGS sequence"/>
</dbReference>
<dbReference type="EMBL" id="VCQU01000009">
    <property type="protein sequence ID" value="NMN97885.1"/>
    <property type="molecule type" value="Genomic_DNA"/>
</dbReference>
<proteinExistence type="predicted"/>
<sequence>MRSKLVRYQLVAFVIVAVLGVVFVGGKYVRLDNLLGFGQYEVTAKFPQTGGLYRDSEVTFLGVPVGRVGDISLTADGVAVSLMLDTGGPDIPAAVQAFVVNRSAIGEQYVDLRSDTSEGPFLKAGSVIEPKDEKEAQASTPVPVEDLIASVDTLARSVPLDKLREMVHELGVAFNAKGDDLQILVDSLNTFTDSALEALPQTLALIHDGRTVLGTQADQADSIRTFSNGLLLLTQQLRASDPDIRTLIDTGLAASDQAGSLLDESGPGLTQDLTNLHDTLRTIAPTSFALRPLLQLLPALSTGASATAPGDGTTHFGLVLETNNPPACTKGYEGTQAILEEMKRQNPNFDDTRDDFPFNKDATCTVPFGNPTDVRGGERAKYADPDVVQPWDSRPKVDPDKLNLSPIAIQLATLMGITPKR</sequence>
<organism evidence="2 3">
    <name type="scientific">Antrihabitans stalactiti</name>
    <dbReference type="NCBI Taxonomy" id="2584121"/>
    <lineage>
        <taxon>Bacteria</taxon>
        <taxon>Bacillati</taxon>
        <taxon>Actinomycetota</taxon>
        <taxon>Actinomycetes</taxon>
        <taxon>Mycobacteriales</taxon>
        <taxon>Nocardiaceae</taxon>
        <taxon>Antrihabitans</taxon>
    </lineage>
</organism>
<accession>A0A848KGI6</accession>
<reference evidence="2 3" key="2">
    <citation type="submission" date="2020-06" db="EMBL/GenBank/DDBJ databases">
        <title>Antribacter stalactiti gen. nov., sp. nov., a new member of the family Nacardiaceae isolated from a cave.</title>
        <authorList>
            <person name="Kim I.S."/>
        </authorList>
    </citation>
    <scope>NUCLEOTIDE SEQUENCE [LARGE SCALE GENOMIC DNA]</scope>
    <source>
        <strain evidence="2 3">YC2-7</strain>
    </source>
</reference>
<reference evidence="2 3" key="1">
    <citation type="submission" date="2019-05" db="EMBL/GenBank/DDBJ databases">
        <authorList>
            <person name="Lee S.D."/>
        </authorList>
    </citation>
    <scope>NUCLEOTIDE SEQUENCE [LARGE SCALE GENOMIC DNA]</scope>
    <source>
        <strain evidence="2 3">YC2-7</strain>
    </source>
</reference>
<dbReference type="InterPro" id="IPR052336">
    <property type="entry name" value="MlaD_Phospholipid_Transporter"/>
</dbReference>
<dbReference type="NCBIfam" id="TIGR00996">
    <property type="entry name" value="Mtu_fam_mce"/>
    <property type="match status" value="1"/>
</dbReference>
<dbReference type="PANTHER" id="PTHR33371:SF16">
    <property type="entry name" value="MCE-FAMILY PROTEIN MCE3F"/>
    <property type="match status" value="1"/>
</dbReference>
<dbReference type="InterPro" id="IPR005693">
    <property type="entry name" value="Mce"/>
</dbReference>
<protein>
    <submittedName>
        <fullName evidence="2">MCE family protein</fullName>
    </submittedName>
</protein>
<evidence type="ECO:0000313" key="2">
    <source>
        <dbReference type="EMBL" id="NMN97885.1"/>
    </source>
</evidence>
<dbReference type="AlphaFoldDB" id="A0A848KGI6"/>
<comment type="caution">
    <text evidence="2">The sequence shown here is derived from an EMBL/GenBank/DDBJ whole genome shotgun (WGS) entry which is preliminary data.</text>
</comment>
<dbReference type="Pfam" id="PF02470">
    <property type="entry name" value="MlaD"/>
    <property type="match status" value="1"/>
</dbReference>